<comment type="caution">
    <text evidence="2">The sequence shown here is derived from an EMBL/GenBank/DDBJ whole genome shotgun (WGS) entry which is preliminary data.</text>
</comment>
<gene>
    <name evidence="2" type="ORF">EGI11_07485</name>
</gene>
<keyword evidence="1" id="KW-0812">Transmembrane</keyword>
<reference evidence="3" key="1">
    <citation type="submission" date="2018-11" db="EMBL/GenBank/DDBJ databases">
        <title>Proposal to divide the Flavobacteriaceae and reorganize its genera based on Amino Acid Identity values calculated from whole genome sequences.</title>
        <authorList>
            <person name="Nicholson A.C."/>
            <person name="Gulvik C.A."/>
            <person name="Whitney A.M."/>
            <person name="Humrighouse B.W."/>
            <person name="Bell M."/>
            <person name="Holmens B."/>
            <person name="Steigerwalt A."/>
            <person name="Villarma A."/>
            <person name="Sheth M."/>
            <person name="Batra D."/>
            <person name="Pryor J."/>
            <person name="Bernardet J.-F."/>
            <person name="Hugo C."/>
            <person name="Kampfer P."/>
            <person name="Newman J."/>
            <person name="Mcquiston J.R."/>
        </authorList>
    </citation>
    <scope>NUCLEOTIDE SEQUENCE [LARGE SCALE GENOMIC DNA]</scope>
    <source>
        <strain evidence="3">H3056</strain>
    </source>
</reference>
<proteinExistence type="predicted"/>
<dbReference type="Proteomes" id="UP000270224">
    <property type="component" value="Unassembled WGS sequence"/>
</dbReference>
<keyword evidence="1" id="KW-1133">Transmembrane helix</keyword>
<evidence type="ECO:0000313" key="3">
    <source>
        <dbReference type="Proteomes" id="UP000270224"/>
    </source>
</evidence>
<dbReference type="OrthoDB" id="290051at2"/>
<name>A0A3N0WW99_9FLAO</name>
<organism evidence="2 3">
    <name type="scientific">Kaistella daneshvariae</name>
    <dbReference type="NCBI Taxonomy" id="2487074"/>
    <lineage>
        <taxon>Bacteria</taxon>
        <taxon>Pseudomonadati</taxon>
        <taxon>Bacteroidota</taxon>
        <taxon>Flavobacteriia</taxon>
        <taxon>Flavobacteriales</taxon>
        <taxon>Weeksellaceae</taxon>
        <taxon>Chryseobacterium group</taxon>
        <taxon>Kaistella</taxon>
    </lineage>
</organism>
<protein>
    <submittedName>
        <fullName evidence="2">Uncharacterized protein</fullName>
    </submittedName>
</protein>
<evidence type="ECO:0000256" key="1">
    <source>
        <dbReference type="SAM" id="Phobius"/>
    </source>
</evidence>
<sequence length="93" mass="10361">MIVQIRTRSTAQSLYRLMIGGISLAVFYYVTPQIAEQKKLPNINTQPIMGLKSDNVGFIEKFGYAKSNDSIILIGDSHALMLKPFVDKVGLEN</sequence>
<feature type="transmembrane region" description="Helical" evidence="1">
    <location>
        <begin position="14"/>
        <end position="31"/>
    </location>
</feature>
<keyword evidence="1" id="KW-0472">Membrane</keyword>
<accession>A0A3N0WW99</accession>
<dbReference type="EMBL" id="RJUG01000003">
    <property type="protein sequence ID" value="ROI09245.1"/>
    <property type="molecule type" value="Genomic_DNA"/>
</dbReference>
<dbReference type="AlphaFoldDB" id="A0A3N0WW99"/>
<evidence type="ECO:0000313" key="2">
    <source>
        <dbReference type="EMBL" id="ROI09245.1"/>
    </source>
</evidence>